<comment type="caution">
    <text evidence="1">The sequence shown here is derived from an EMBL/GenBank/DDBJ whole genome shotgun (WGS) entry which is preliminary data.</text>
</comment>
<name>M5E038_9FIRM</name>
<keyword evidence="2" id="KW-1185">Reference proteome</keyword>
<protein>
    <submittedName>
        <fullName evidence="1">Uncharacterized protein</fullName>
    </submittedName>
</protein>
<dbReference type="EMBL" id="CAUI01000008">
    <property type="protein sequence ID" value="CCU78780.1"/>
    <property type="molecule type" value="Genomic_DNA"/>
</dbReference>
<accession>M5E038</accession>
<evidence type="ECO:0000313" key="2">
    <source>
        <dbReference type="Proteomes" id="UP000012063"/>
    </source>
</evidence>
<organism evidence="1 2">
    <name type="scientific">Halanaerobium saccharolyticum subsp. saccharolyticum DSM 6643</name>
    <dbReference type="NCBI Taxonomy" id="1293054"/>
    <lineage>
        <taxon>Bacteria</taxon>
        <taxon>Bacillati</taxon>
        <taxon>Bacillota</taxon>
        <taxon>Clostridia</taxon>
        <taxon>Halanaerobiales</taxon>
        <taxon>Halanaerobiaceae</taxon>
        <taxon>Halanaerobium</taxon>
    </lineage>
</organism>
<dbReference type="AlphaFoldDB" id="M5E038"/>
<dbReference type="InParanoid" id="M5E038"/>
<gene>
    <name evidence="1" type="ORF">HSACCH_00903</name>
</gene>
<dbReference type="OrthoDB" id="9800801at2"/>
<dbReference type="STRING" id="1293054.HSACCH_00903"/>
<evidence type="ECO:0000313" key="1">
    <source>
        <dbReference type="EMBL" id="CCU78780.1"/>
    </source>
</evidence>
<sequence length="66" mass="7999">MSRENKKAMKEELQKIAFNRLSYDDKLSYCRRPEEVELNDKSEWEIINEHLKTISYFGDMTKSFFS</sequence>
<reference evidence="2" key="1">
    <citation type="journal article" date="2013" name="Genome Announc.">
        <title>Genome Sequence of Halanaerobium saccharolyticum subsp. saccharolyticum Strain DSM 6643T, a Halophilic Hydrogen-Producing Bacterium.</title>
        <authorList>
            <person name="Kivisto A."/>
            <person name="Larjo A."/>
            <person name="Ciranna A."/>
            <person name="Santala V."/>
            <person name="Roos C."/>
            <person name="Karp M."/>
        </authorList>
    </citation>
    <scope>NUCLEOTIDE SEQUENCE [LARGE SCALE GENOMIC DNA]</scope>
    <source>
        <strain evidence="2">DSM 6643</strain>
    </source>
</reference>
<dbReference type="Proteomes" id="UP000012063">
    <property type="component" value="Unassembled WGS sequence"/>
</dbReference>
<dbReference type="RefSeq" id="WP_005488181.1">
    <property type="nucleotide sequence ID" value="NZ_CAUI01000008.1"/>
</dbReference>
<proteinExistence type="predicted"/>